<dbReference type="Pfam" id="PF19290">
    <property type="entry name" value="PmbA_TldD_2nd"/>
    <property type="match status" value="1"/>
</dbReference>
<feature type="domain" description="Metalloprotease TldD/E central" evidence="9">
    <location>
        <begin position="125"/>
        <end position="238"/>
    </location>
</feature>
<feature type="domain" description="Metalloprotease TldD/E N-terminal" evidence="7">
    <location>
        <begin position="36"/>
        <end position="99"/>
    </location>
</feature>
<protein>
    <submittedName>
        <fullName evidence="10">TldD family component of a TldE/TldD proteolytic complex</fullName>
    </submittedName>
</protein>
<evidence type="ECO:0000259" key="8">
    <source>
        <dbReference type="Pfam" id="PF19289"/>
    </source>
</evidence>
<evidence type="ECO:0000256" key="3">
    <source>
        <dbReference type="ARBA" id="ARBA00022670"/>
    </source>
</evidence>
<keyword evidence="3" id="KW-0645">Protease</keyword>
<gene>
    <name evidence="10" type="ORF">GTPT_0273</name>
</gene>
<dbReference type="PANTHER" id="PTHR30624:SF4">
    <property type="entry name" value="METALLOPROTEASE TLDD"/>
    <property type="match status" value="1"/>
</dbReference>
<keyword evidence="11" id="KW-1185">Reference proteome</keyword>
<dbReference type="NCBIfam" id="NF008006">
    <property type="entry name" value="PRK10735.1"/>
    <property type="match status" value="1"/>
</dbReference>
<comment type="function">
    <text evidence="6">Metalloprotease involved in CcdA degradation. Suppresses the inhibitory activity of the carbon storage regulator (CsrA).</text>
</comment>
<dbReference type="Proteomes" id="UP000028602">
    <property type="component" value="Unassembled WGS sequence"/>
</dbReference>
<dbReference type="InterPro" id="IPR045570">
    <property type="entry name" value="Metalloprtase-TldD/E_cen_dom"/>
</dbReference>
<comment type="caution">
    <text evidence="10">The sequence shown here is derived from an EMBL/GenBank/DDBJ whole genome shotgun (WGS) entry which is preliminary data.</text>
</comment>
<dbReference type="AlphaFoldDB" id="A0A085JQE8"/>
<dbReference type="FunFam" id="3.30.2290.10:FF:000001">
    <property type="entry name" value="Metalloprotease TldD homolog"/>
    <property type="match status" value="1"/>
</dbReference>
<evidence type="ECO:0000256" key="2">
    <source>
        <dbReference type="ARBA" id="ARBA00005836"/>
    </source>
</evidence>
<evidence type="ECO:0000313" key="10">
    <source>
        <dbReference type="EMBL" id="KFD22694.1"/>
    </source>
</evidence>
<dbReference type="eggNOG" id="COG0312">
    <property type="taxonomic scope" value="Bacteria"/>
</dbReference>
<dbReference type="RefSeq" id="WP_025903800.1">
    <property type="nucleotide sequence ID" value="NZ_ATMJ01000025.1"/>
</dbReference>
<dbReference type="EMBL" id="JMPR01000004">
    <property type="protein sequence ID" value="KFD22694.1"/>
    <property type="molecule type" value="Genomic_DNA"/>
</dbReference>
<dbReference type="GO" id="GO:0005829">
    <property type="term" value="C:cytosol"/>
    <property type="evidence" value="ECO:0007669"/>
    <property type="project" value="TreeGrafter"/>
</dbReference>
<dbReference type="InterPro" id="IPR045569">
    <property type="entry name" value="Metalloprtase-TldD/E_C"/>
</dbReference>
<dbReference type="Pfam" id="PF19289">
    <property type="entry name" value="PmbA_TldD_3rd"/>
    <property type="match status" value="1"/>
</dbReference>
<keyword evidence="5" id="KW-0482">Metalloprotease</keyword>
<comment type="similarity">
    <text evidence="2">Belongs to the peptidase U62 family.</text>
</comment>
<proteinExistence type="inferred from homology"/>
<sequence>MTLNLVSEQLLTANNITQQDISSLLGQLSERRLDYADLYFQSSYHESWGLEDSIIKEGSWNIDQGVGIRAISGEKTGFAYADQLTLNALQQSAEAARSIVRESGNGQVKTLAAVNHKPLYAAVNPLDSLSREDKITLLHRVDKVARAQDSRVQEVSVSLTGIYEQVLVAATDGTFAADIRPLVRLSVSVLVEDHGKRERGASGGGARTGYEFFLADEEGEVRADAWAKEAVRMALVNLSAVAAPAGTLPVVLGAGWPGVLLHEAVGHGLEGDFNRRGTSVFSGQMGQKVASDLCTVVDDGTLSGLRGSLAIDDEGVPGQYNVLIENGVLKGYMQDKLNARLMGVPPTGNGRRESYAHLPMPRMTNTYMLGGQSTPQEIIESVEYGLYAPNFGGGQVDITSGKFVFSTSEAYLIEKGKITSPVKGATLIGSGIEAMQQISMVGNDLALDKGVGVCGKDGQSVPVGVGQPTLKLDKLTVGGTA</sequence>
<evidence type="ECO:0000256" key="6">
    <source>
        <dbReference type="ARBA" id="ARBA00025682"/>
    </source>
</evidence>
<dbReference type="InterPro" id="IPR051463">
    <property type="entry name" value="Peptidase_U62_metallo"/>
</dbReference>
<dbReference type="GO" id="GO:0006508">
    <property type="term" value="P:proteolysis"/>
    <property type="evidence" value="ECO:0007669"/>
    <property type="project" value="UniProtKB-KW"/>
</dbReference>
<evidence type="ECO:0000259" key="9">
    <source>
        <dbReference type="Pfam" id="PF19290"/>
    </source>
</evidence>
<name>A0A085JQE8_9GAMM</name>
<dbReference type="InterPro" id="IPR036059">
    <property type="entry name" value="TldD/PmbA_sf"/>
</dbReference>
<feature type="domain" description="Metalloprotease TldD/E C-terminal" evidence="8">
    <location>
        <begin position="246"/>
        <end position="479"/>
    </location>
</feature>
<dbReference type="PIRSF" id="PIRSF004919">
    <property type="entry name" value="TldD"/>
    <property type="match status" value="1"/>
</dbReference>
<evidence type="ECO:0000256" key="5">
    <source>
        <dbReference type="ARBA" id="ARBA00023049"/>
    </source>
</evidence>
<dbReference type="Pfam" id="PF01523">
    <property type="entry name" value="PmbA_TldD_1st"/>
    <property type="match status" value="1"/>
</dbReference>
<dbReference type="SUPFAM" id="SSF111283">
    <property type="entry name" value="Putative modulator of DNA gyrase, PmbA/TldD"/>
    <property type="match status" value="1"/>
</dbReference>
<evidence type="ECO:0000256" key="1">
    <source>
        <dbReference type="ARBA" id="ARBA00002796"/>
    </source>
</evidence>
<dbReference type="PANTHER" id="PTHR30624">
    <property type="entry name" value="UNCHARACTERIZED PROTEIN TLDD AND PMBA"/>
    <property type="match status" value="1"/>
</dbReference>
<dbReference type="OrthoDB" id="9803213at2"/>
<dbReference type="InterPro" id="IPR025502">
    <property type="entry name" value="TldD"/>
</dbReference>
<reference evidence="10 11" key="1">
    <citation type="submission" date="2014-05" db="EMBL/GenBank/DDBJ databases">
        <title>ATOL: Assembling a taxonomically balanced genome-scale reconstruction of the evolutionary history of the Enterobacteriaceae.</title>
        <authorList>
            <person name="Plunkett G.III."/>
            <person name="Neeno-Eckwall E.C."/>
            <person name="Glasner J.D."/>
            <person name="Perna N.T."/>
        </authorList>
    </citation>
    <scope>NUCLEOTIDE SEQUENCE [LARGE SCALE GENOMIC DNA]</scope>
    <source>
        <strain evidence="10 11">ATCC 33301</strain>
    </source>
</reference>
<evidence type="ECO:0000256" key="4">
    <source>
        <dbReference type="ARBA" id="ARBA00022801"/>
    </source>
</evidence>
<dbReference type="InterPro" id="IPR035068">
    <property type="entry name" value="TldD/PmbA_N"/>
</dbReference>
<keyword evidence="4" id="KW-0378">Hydrolase</keyword>
<evidence type="ECO:0000313" key="11">
    <source>
        <dbReference type="Proteomes" id="UP000028602"/>
    </source>
</evidence>
<comment type="function">
    <text evidence="1">Probable metalloprotease.</text>
</comment>
<dbReference type="GO" id="GO:0008237">
    <property type="term" value="F:metallopeptidase activity"/>
    <property type="evidence" value="ECO:0007669"/>
    <property type="project" value="UniProtKB-KW"/>
</dbReference>
<dbReference type="InterPro" id="IPR002510">
    <property type="entry name" value="Metalloprtase-TldD/E_N"/>
</dbReference>
<dbReference type="Gene3D" id="3.30.2290.10">
    <property type="entry name" value="PmbA/TldD superfamily"/>
    <property type="match status" value="1"/>
</dbReference>
<organism evidence="10 11">
    <name type="scientific">Tatumella ptyseos ATCC 33301</name>
    <dbReference type="NCBI Taxonomy" id="1005995"/>
    <lineage>
        <taxon>Bacteria</taxon>
        <taxon>Pseudomonadati</taxon>
        <taxon>Pseudomonadota</taxon>
        <taxon>Gammaproteobacteria</taxon>
        <taxon>Enterobacterales</taxon>
        <taxon>Erwiniaceae</taxon>
        <taxon>Tatumella</taxon>
    </lineage>
</organism>
<accession>A0A085JQE8</accession>
<evidence type="ECO:0000259" key="7">
    <source>
        <dbReference type="Pfam" id="PF01523"/>
    </source>
</evidence>